<keyword evidence="6" id="KW-1185">Reference proteome</keyword>
<reference evidence="5" key="1">
    <citation type="submission" date="2025-08" db="UniProtKB">
        <authorList>
            <consortium name="Ensembl"/>
        </authorList>
    </citation>
    <scope>IDENTIFICATION</scope>
</reference>
<name>A0A3Q3XDN1_MOLML</name>
<evidence type="ECO:0000256" key="2">
    <source>
        <dbReference type="ARBA" id="ARBA00022432"/>
    </source>
</evidence>
<dbReference type="Ensembl" id="ENSMMOT00000024338.1">
    <property type="protein sequence ID" value="ENSMMOP00000023939.1"/>
    <property type="gene ID" value="ENSMMOG00000013262.1"/>
</dbReference>
<dbReference type="Pfam" id="PF00342">
    <property type="entry name" value="PGI"/>
    <property type="match status" value="2"/>
</dbReference>
<protein>
    <submittedName>
        <fullName evidence="5">Uncharacterized protein</fullName>
    </submittedName>
</protein>
<evidence type="ECO:0000313" key="5">
    <source>
        <dbReference type="Ensembl" id="ENSMMOP00000023939.1"/>
    </source>
</evidence>
<accession>A0A3Q3XDN1</accession>
<keyword evidence="3" id="KW-0324">Glycolysis</keyword>
<keyword evidence="2" id="KW-0312">Gluconeogenesis</keyword>
<dbReference type="GO" id="GO:0004347">
    <property type="term" value="F:glucose-6-phosphate isomerase activity"/>
    <property type="evidence" value="ECO:0007669"/>
    <property type="project" value="InterPro"/>
</dbReference>
<comment type="similarity">
    <text evidence="1">Belongs to the GPI family.</text>
</comment>
<dbReference type="GO" id="GO:0097367">
    <property type="term" value="F:carbohydrate derivative binding"/>
    <property type="evidence" value="ECO:0007669"/>
    <property type="project" value="InterPro"/>
</dbReference>
<dbReference type="SUPFAM" id="SSF53697">
    <property type="entry name" value="SIS domain"/>
    <property type="match status" value="2"/>
</dbReference>
<dbReference type="GO" id="GO:0006094">
    <property type="term" value="P:gluconeogenesis"/>
    <property type="evidence" value="ECO:0007669"/>
    <property type="project" value="UniProtKB-KW"/>
</dbReference>
<dbReference type="Gene3D" id="1.10.1390.10">
    <property type="match status" value="1"/>
</dbReference>
<dbReference type="Proteomes" id="UP000261620">
    <property type="component" value="Unplaced"/>
</dbReference>
<dbReference type="GO" id="GO:0006096">
    <property type="term" value="P:glycolytic process"/>
    <property type="evidence" value="ECO:0007669"/>
    <property type="project" value="UniProtKB-KW"/>
</dbReference>
<dbReference type="GO" id="GO:0005829">
    <property type="term" value="C:cytosol"/>
    <property type="evidence" value="ECO:0007669"/>
    <property type="project" value="TreeGrafter"/>
</dbReference>
<proteinExistence type="inferred from homology"/>
<sequence>MALTSDPNYQKLQEWYKKKAGSLNMRDMFDADKDRFSKFSTTLATEDGDILLDFSKNLINQEVLSMLLGLAKSRGVEEAREKMFSGEKINFTEGRAVLHVALRNRSNMPVRVDGKDVMPEVNRVLDKMKAFCHRVRSGEWKGFSGKSITDPIHTGSTGCHVRAQDLRAGRHVEHQQLRSVGVSDSSLRQNLQETNTEQVSDIANFLFGAHSVELGKQLAKKIEPELRDNSTVISHDSSTNGLINFLKKNFA</sequence>
<dbReference type="PANTHER" id="PTHR11469">
    <property type="entry name" value="GLUCOSE-6-PHOSPHATE ISOMERASE"/>
    <property type="match status" value="1"/>
</dbReference>
<dbReference type="InterPro" id="IPR023096">
    <property type="entry name" value="G6P_Isomerase_C"/>
</dbReference>
<dbReference type="PANTHER" id="PTHR11469:SF5">
    <property type="entry name" value="GLUCOSE-6-PHOSPHATE ISOMERASE"/>
    <property type="match status" value="1"/>
</dbReference>
<reference evidence="5" key="2">
    <citation type="submission" date="2025-09" db="UniProtKB">
        <authorList>
            <consortium name="Ensembl"/>
        </authorList>
    </citation>
    <scope>IDENTIFICATION</scope>
</reference>
<dbReference type="AlphaFoldDB" id="A0A3Q3XDN1"/>
<evidence type="ECO:0000256" key="3">
    <source>
        <dbReference type="ARBA" id="ARBA00023152"/>
    </source>
</evidence>
<dbReference type="Gene3D" id="3.40.50.10490">
    <property type="entry name" value="Glucose-6-phosphate isomerase like protein, domain 1"/>
    <property type="match status" value="1"/>
</dbReference>
<dbReference type="InterPro" id="IPR046348">
    <property type="entry name" value="SIS_dom_sf"/>
</dbReference>
<evidence type="ECO:0000256" key="4">
    <source>
        <dbReference type="ARBA" id="ARBA00023235"/>
    </source>
</evidence>
<dbReference type="GO" id="GO:0051156">
    <property type="term" value="P:glucose 6-phosphate metabolic process"/>
    <property type="evidence" value="ECO:0007669"/>
    <property type="project" value="TreeGrafter"/>
</dbReference>
<dbReference type="GO" id="GO:0048029">
    <property type="term" value="F:monosaccharide binding"/>
    <property type="evidence" value="ECO:0007669"/>
    <property type="project" value="TreeGrafter"/>
</dbReference>
<evidence type="ECO:0000313" key="6">
    <source>
        <dbReference type="Proteomes" id="UP000261620"/>
    </source>
</evidence>
<organism evidence="5 6">
    <name type="scientific">Mola mola</name>
    <name type="common">Ocean sunfish</name>
    <name type="synonym">Tetraodon mola</name>
    <dbReference type="NCBI Taxonomy" id="94237"/>
    <lineage>
        <taxon>Eukaryota</taxon>
        <taxon>Metazoa</taxon>
        <taxon>Chordata</taxon>
        <taxon>Craniata</taxon>
        <taxon>Vertebrata</taxon>
        <taxon>Euteleostomi</taxon>
        <taxon>Actinopterygii</taxon>
        <taxon>Neopterygii</taxon>
        <taxon>Teleostei</taxon>
        <taxon>Neoteleostei</taxon>
        <taxon>Acanthomorphata</taxon>
        <taxon>Eupercaria</taxon>
        <taxon>Tetraodontiformes</taxon>
        <taxon>Molidae</taxon>
        <taxon>Mola</taxon>
    </lineage>
</organism>
<keyword evidence="4" id="KW-0413">Isomerase</keyword>
<dbReference type="PROSITE" id="PS51463">
    <property type="entry name" value="P_GLUCOSE_ISOMERASE_3"/>
    <property type="match status" value="1"/>
</dbReference>
<dbReference type="InterPro" id="IPR001672">
    <property type="entry name" value="G6P_Isomerase"/>
</dbReference>
<dbReference type="FunFam" id="1.10.1390.10:FF:000001">
    <property type="entry name" value="Glucose-6-phosphate isomerase"/>
    <property type="match status" value="1"/>
</dbReference>
<evidence type="ECO:0000256" key="1">
    <source>
        <dbReference type="ARBA" id="ARBA00006604"/>
    </source>
</evidence>